<dbReference type="Proteomes" id="UP001595711">
    <property type="component" value="Unassembled WGS sequence"/>
</dbReference>
<evidence type="ECO:0000256" key="1">
    <source>
        <dbReference type="SAM" id="Coils"/>
    </source>
</evidence>
<reference evidence="4" key="1">
    <citation type="journal article" date="2019" name="Int. J. Syst. Evol. Microbiol.">
        <title>The Global Catalogue of Microorganisms (GCM) 10K type strain sequencing project: providing services to taxonomists for standard genome sequencing and annotation.</title>
        <authorList>
            <consortium name="The Broad Institute Genomics Platform"/>
            <consortium name="The Broad Institute Genome Sequencing Center for Infectious Disease"/>
            <person name="Wu L."/>
            <person name="Ma J."/>
        </authorList>
    </citation>
    <scope>NUCLEOTIDE SEQUENCE [LARGE SCALE GENOMIC DNA]</scope>
    <source>
        <strain evidence="4">KCTC 42182</strain>
    </source>
</reference>
<comment type="caution">
    <text evidence="3">The sequence shown here is derived from an EMBL/GenBank/DDBJ whole genome shotgun (WGS) entry which is preliminary data.</text>
</comment>
<proteinExistence type="predicted"/>
<gene>
    <name evidence="3" type="ORF">ACFOOQ_03295</name>
</gene>
<dbReference type="RefSeq" id="WP_379721731.1">
    <property type="nucleotide sequence ID" value="NZ_JBHRYJ010000001.1"/>
</dbReference>
<organism evidence="3 4">
    <name type="scientific">Ferrovibrio xuzhouensis</name>
    <dbReference type="NCBI Taxonomy" id="1576914"/>
    <lineage>
        <taxon>Bacteria</taxon>
        <taxon>Pseudomonadati</taxon>
        <taxon>Pseudomonadota</taxon>
        <taxon>Alphaproteobacteria</taxon>
        <taxon>Rhodospirillales</taxon>
        <taxon>Rhodospirillaceae</taxon>
        <taxon>Ferrovibrio</taxon>
    </lineage>
</organism>
<feature type="coiled-coil region" evidence="1">
    <location>
        <begin position="38"/>
        <end position="73"/>
    </location>
</feature>
<keyword evidence="2" id="KW-1133">Transmembrane helix</keyword>
<evidence type="ECO:0000256" key="2">
    <source>
        <dbReference type="SAM" id="Phobius"/>
    </source>
</evidence>
<protein>
    <submittedName>
        <fullName evidence="3">Uncharacterized protein</fullName>
    </submittedName>
</protein>
<evidence type="ECO:0000313" key="4">
    <source>
        <dbReference type="Proteomes" id="UP001595711"/>
    </source>
</evidence>
<sequence>MEILVQILSSGFVGALAAGFIVWVTRLWLSERIKQSIKNEYDQKLETYKAELRAKSEIELERLRAQLSILSTEHEVRFSRLHQKRAEVIAETYASLKDVFFRLAEYVKKIEMSGEEPRQERYRKLVESHEKFRAAYSLNLIFFPKSTADKLDHVNAEYIKAGNEFRVFVDSGQYGSMHQKWGEIAQRVGNEIKAALADLENEFRKLLGDDNSLNI</sequence>
<dbReference type="EMBL" id="JBHRYJ010000001">
    <property type="protein sequence ID" value="MFC3674552.1"/>
    <property type="molecule type" value="Genomic_DNA"/>
</dbReference>
<evidence type="ECO:0000313" key="3">
    <source>
        <dbReference type="EMBL" id="MFC3674552.1"/>
    </source>
</evidence>
<keyword evidence="2" id="KW-0472">Membrane</keyword>
<keyword evidence="2" id="KW-0812">Transmembrane</keyword>
<accession>A0ABV7VBX0</accession>
<name>A0ABV7VBX0_9PROT</name>
<keyword evidence="1" id="KW-0175">Coiled coil</keyword>
<keyword evidence="4" id="KW-1185">Reference proteome</keyword>
<feature type="transmembrane region" description="Helical" evidence="2">
    <location>
        <begin position="6"/>
        <end position="29"/>
    </location>
</feature>